<dbReference type="Proteomes" id="UP000256845">
    <property type="component" value="Unassembled WGS sequence"/>
</dbReference>
<comment type="caution">
    <text evidence="2">The sequence shown here is derived from an EMBL/GenBank/DDBJ whole genome shotgun (WGS) entry which is preliminary data.</text>
</comment>
<reference evidence="2 3" key="1">
    <citation type="submission" date="2018-07" db="EMBL/GenBank/DDBJ databases">
        <title>Genomic Encyclopedia of Type Strains, Phase III (KMG-III): the genomes of soil and plant-associated and newly described type strains.</title>
        <authorList>
            <person name="Whitman W."/>
        </authorList>
    </citation>
    <scope>NUCLEOTIDE SEQUENCE [LARGE SCALE GENOMIC DNA]</scope>
    <source>
        <strain evidence="2 3">CECT 8488</strain>
    </source>
</reference>
<evidence type="ECO:0000313" key="2">
    <source>
        <dbReference type="EMBL" id="RED52178.1"/>
    </source>
</evidence>
<organism evidence="2 3">
    <name type="scientific">Aestuariispira insulae</name>
    <dbReference type="NCBI Taxonomy" id="1461337"/>
    <lineage>
        <taxon>Bacteria</taxon>
        <taxon>Pseudomonadati</taxon>
        <taxon>Pseudomonadota</taxon>
        <taxon>Alphaproteobacteria</taxon>
        <taxon>Rhodospirillales</taxon>
        <taxon>Kiloniellaceae</taxon>
        <taxon>Aestuariispira</taxon>
    </lineage>
</organism>
<accession>A0A3D9HRQ6</accession>
<keyword evidence="1" id="KW-0472">Membrane</keyword>
<keyword evidence="1" id="KW-0812">Transmembrane</keyword>
<evidence type="ECO:0000256" key="1">
    <source>
        <dbReference type="SAM" id="Phobius"/>
    </source>
</evidence>
<feature type="transmembrane region" description="Helical" evidence="1">
    <location>
        <begin position="20"/>
        <end position="40"/>
    </location>
</feature>
<dbReference type="EMBL" id="QRDW01000002">
    <property type="protein sequence ID" value="RED52178.1"/>
    <property type="molecule type" value="Genomic_DNA"/>
</dbReference>
<keyword evidence="1" id="KW-1133">Transmembrane helix</keyword>
<protein>
    <submittedName>
        <fullName evidence="2">Uncharacterized protein</fullName>
    </submittedName>
</protein>
<gene>
    <name evidence="2" type="ORF">DFP90_102196</name>
</gene>
<keyword evidence="3" id="KW-1185">Reference proteome</keyword>
<evidence type="ECO:0000313" key="3">
    <source>
        <dbReference type="Proteomes" id="UP000256845"/>
    </source>
</evidence>
<proteinExistence type="predicted"/>
<sequence length="149" mass="17050">MFLRLKENPFSADLTITIGFLVHILLAAFAWFFLLLVIMIGPGESDRYQEILEEASVQLPELEPNSFLLMTRTQSRPGFENIKGYKLPSGFNGLSFCGQNGFETVSGMPLSNHSLRLVQGCRKWVKKDFFNEISVIVTRDKAFITEYYR</sequence>
<name>A0A3D9HRQ6_9PROT</name>
<dbReference type="AlphaFoldDB" id="A0A3D9HRQ6"/>